<dbReference type="InterPro" id="IPR033985">
    <property type="entry name" value="SusD-like_N"/>
</dbReference>
<evidence type="ECO:0000313" key="10">
    <source>
        <dbReference type="Proteomes" id="UP000316778"/>
    </source>
</evidence>
<feature type="transmembrane region" description="Helical" evidence="6">
    <location>
        <begin position="7"/>
        <end position="26"/>
    </location>
</feature>
<reference evidence="9 10" key="1">
    <citation type="journal article" date="2013" name="Stand. Genomic Sci.">
        <title>Genomic Encyclopedia of Type Strains, Phase I: The one thousand microbial genomes (KMG-I) project.</title>
        <authorList>
            <person name="Kyrpides N.C."/>
            <person name="Woyke T."/>
            <person name="Eisen J.A."/>
            <person name="Garrity G."/>
            <person name="Lilburn T.G."/>
            <person name="Beck B.J."/>
            <person name="Whitman W.B."/>
            <person name="Hugenholtz P."/>
            <person name="Klenk H.P."/>
        </authorList>
    </citation>
    <scope>NUCLEOTIDE SEQUENCE [LARGE SCALE GENOMIC DNA]</scope>
    <source>
        <strain evidence="9 10">DSM 13484</strain>
    </source>
</reference>
<dbReference type="AlphaFoldDB" id="A0A562STA5"/>
<sequence length="484" mass="54454">MNKHKLFGLQLYFSTYVMIVVVILFTSCRKFIEVDSPANSINEGNVYTNDATAASVVTGIYQTMSRENSDEFNATGKLANIYTGLGLSADELILFDINSMSLNPYYTNDLAATSAPGYWRNIYNTIYIANAVMEGIESSTSLTPAVKKQLLGEAKFLRAFNYFYLVNLYGDVPLALSTDYTVNTALPRFSEQQVYDQIIRDLEEAKTLLSSQYLQGDAMTAYANGAEERVRPTNWSATALLARVLLYTKDYANAEKAATEVINQTSLYNLETLDNAFLKNNREAIWQLQPVNNGIYANTGEAKFFILPEAGPGSANPVYLREELVNSFETGDLRKIHWVGQVPVGNIVYHYPYKYKIGLVNAESTEYTTILRLAELYLIRAEARTYQGNLNGAVEDLNIIRNRAGLPNIIAASQSALIDIISHERRVELFTEWGHRWLDLKRTGEADWELGIVKGANWQTTDQLYPIPDEELRKSPDLQQNPGY</sequence>
<protein>
    <submittedName>
        <fullName evidence="9">Putative outer membrane starch-binding protein</fullName>
    </submittedName>
</protein>
<dbReference type="PROSITE" id="PS51257">
    <property type="entry name" value="PROKAR_LIPOPROTEIN"/>
    <property type="match status" value="1"/>
</dbReference>
<dbReference type="RefSeq" id="WP_145717977.1">
    <property type="nucleotide sequence ID" value="NZ_BAAAFY010000002.1"/>
</dbReference>
<evidence type="ECO:0000256" key="3">
    <source>
        <dbReference type="ARBA" id="ARBA00022729"/>
    </source>
</evidence>
<keyword evidence="4 6" id="KW-0472">Membrane</keyword>
<accession>A0A562STA5</accession>
<proteinExistence type="inferred from homology"/>
<feature type="domain" description="RagB/SusD" evidence="7">
    <location>
        <begin position="356"/>
        <end position="484"/>
    </location>
</feature>
<evidence type="ECO:0000256" key="5">
    <source>
        <dbReference type="ARBA" id="ARBA00023237"/>
    </source>
</evidence>
<evidence type="ECO:0000256" key="6">
    <source>
        <dbReference type="SAM" id="Phobius"/>
    </source>
</evidence>
<dbReference type="Gene3D" id="1.25.40.390">
    <property type="match status" value="1"/>
</dbReference>
<evidence type="ECO:0000256" key="4">
    <source>
        <dbReference type="ARBA" id="ARBA00023136"/>
    </source>
</evidence>
<dbReference type="GO" id="GO:0009279">
    <property type="term" value="C:cell outer membrane"/>
    <property type="evidence" value="ECO:0007669"/>
    <property type="project" value="UniProtKB-SubCell"/>
</dbReference>
<comment type="caution">
    <text evidence="9">The sequence shown here is derived from an EMBL/GenBank/DDBJ whole genome shotgun (WGS) entry which is preliminary data.</text>
</comment>
<dbReference type="Proteomes" id="UP000316778">
    <property type="component" value="Unassembled WGS sequence"/>
</dbReference>
<keyword evidence="6" id="KW-1133">Transmembrane helix</keyword>
<comment type="similarity">
    <text evidence="2">Belongs to the SusD family.</text>
</comment>
<dbReference type="Pfam" id="PF07980">
    <property type="entry name" value="SusD_RagB"/>
    <property type="match status" value="1"/>
</dbReference>
<gene>
    <name evidence="9" type="ORF">LX66_4740</name>
</gene>
<evidence type="ECO:0000259" key="7">
    <source>
        <dbReference type="Pfam" id="PF07980"/>
    </source>
</evidence>
<dbReference type="EMBL" id="VLLG01000005">
    <property type="protein sequence ID" value="TWI84373.1"/>
    <property type="molecule type" value="Genomic_DNA"/>
</dbReference>
<organism evidence="9 10">
    <name type="scientific">Chitinophaga japonensis</name>
    <name type="common">Flexibacter japonensis</name>
    <dbReference type="NCBI Taxonomy" id="104662"/>
    <lineage>
        <taxon>Bacteria</taxon>
        <taxon>Pseudomonadati</taxon>
        <taxon>Bacteroidota</taxon>
        <taxon>Chitinophagia</taxon>
        <taxon>Chitinophagales</taxon>
        <taxon>Chitinophagaceae</taxon>
        <taxon>Chitinophaga</taxon>
    </lineage>
</organism>
<evidence type="ECO:0000256" key="2">
    <source>
        <dbReference type="ARBA" id="ARBA00006275"/>
    </source>
</evidence>
<feature type="domain" description="SusD-like N-terminal" evidence="8">
    <location>
        <begin position="54"/>
        <end position="246"/>
    </location>
</feature>
<dbReference type="Pfam" id="PF14322">
    <property type="entry name" value="SusD-like_3"/>
    <property type="match status" value="1"/>
</dbReference>
<dbReference type="InterPro" id="IPR011990">
    <property type="entry name" value="TPR-like_helical_dom_sf"/>
</dbReference>
<dbReference type="CDD" id="cd08977">
    <property type="entry name" value="SusD"/>
    <property type="match status" value="1"/>
</dbReference>
<dbReference type="SUPFAM" id="SSF48452">
    <property type="entry name" value="TPR-like"/>
    <property type="match status" value="1"/>
</dbReference>
<keyword evidence="10" id="KW-1185">Reference proteome</keyword>
<evidence type="ECO:0000256" key="1">
    <source>
        <dbReference type="ARBA" id="ARBA00004442"/>
    </source>
</evidence>
<name>A0A562STA5_CHIJA</name>
<evidence type="ECO:0000313" key="9">
    <source>
        <dbReference type="EMBL" id="TWI84373.1"/>
    </source>
</evidence>
<dbReference type="OrthoDB" id="625727at2"/>
<dbReference type="InterPro" id="IPR012944">
    <property type="entry name" value="SusD_RagB_dom"/>
</dbReference>
<keyword evidence="3" id="KW-0732">Signal</keyword>
<keyword evidence="5" id="KW-0998">Cell outer membrane</keyword>
<keyword evidence="6" id="KW-0812">Transmembrane</keyword>
<evidence type="ECO:0000259" key="8">
    <source>
        <dbReference type="Pfam" id="PF14322"/>
    </source>
</evidence>
<comment type="subcellular location">
    <subcellularLocation>
        <location evidence="1">Cell outer membrane</location>
    </subcellularLocation>
</comment>